<dbReference type="InterPro" id="IPR016169">
    <property type="entry name" value="FAD-bd_PCMH_sub2"/>
</dbReference>
<dbReference type="Gene3D" id="1.10.45.10">
    <property type="entry name" value="Vanillyl-alcohol Oxidase, Chain A, domain 4"/>
    <property type="match status" value="1"/>
</dbReference>
<keyword evidence="3" id="KW-0274">FAD</keyword>
<gene>
    <name evidence="6" type="ORF">ACFSXZ_31780</name>
</gene>
<evidence type="ECO:0000256" key="2">
    <source>
        <dbReference type="ARBA" id="ARBA00022630"/>
    </source>
</evidence>
<dbReference type="Pfam" id="PF01565">
    <property type="entry name" value="FAD_binding_4"/>
    <property type="match status" value="1"/>
</dbReference>
<organism evidence="6 7">
    <name type="scientific">Amycolatopsis pigmentata</name>
    <dbReference type="NCBI Taxonomy" id="450801"/>
    <lineage>
        <taxon>Bacteria</taxon>
        <taxon>Bacillati</taxon>
        <taxon>Actinomycetota</taxon>
        <taxon>Actinomycetes</taxon>
        <taxon>Pseudonocardiales</taxon>
        <taxon>Pseudonocardiaceae</taxon>
        <taxon>Amycolatopsis</taxon>
    </lineage>
</organism>
<dbReference type="PROSITE" id="PS51387">
    <property type="entry name" value="FAD_PCMH"/>
    <property type="match status" value="1"/>
</dbReference>
<evidence type="ECO:0000313" key="6">
    <source>
        <dbReference type="EMBL" id="MFD2420920.1"/>
    </source>
</evidence>
<proteinExistence type="predicted"/>
<dbReference type="EMBL" id="JBHUKR010000021">
    <property type="protein sequence ID" value="MFD2420920.1"/>
    <property type="molecule type" value="Genomic_DNA"/>
</dbReference>
<evidence type="ECO:0000313" key="7">
    <source>
        <dbReference type="Proteomes" id="UP001597417"/>
    </source>
</evidence>
<evidence type="ECO:0000259" key="5">
    <source>
        <dbReference type="PROSITE" id="PS51387"/>
    </source>
</evidence>
<evidence type="ECO:0000256" key="4">
    <source>
        <dbReference type="ARBA" id="ARBA00023002"/>
    </source>
</evidence>
<dbReference type="SUPFAM" id="SSF56176">
    <property type="entry name" value="FAD-binding/transporter-associated domain-like"/>
    <property type="match status" value="1"/>
</dbReference>
<dbReference type="InterPro" id="IPR006094">
    <property type="entry name" value="Oxid_FAD_bind_N"/>
</dbReference>
<keyword evidence="2" id="KW-0285">Flavoprotein</keyword>
<evidence type="ECO:0000256" key="1">
    <source>
        <dbReference type="ARBA" id="ARBA00001974"/>
    </source>
</evidence>
<comment type="caution">
    <text evidence="6">The sequence shown here is derived from an EMBL/GenBank/DDBJ whole genome shotgun (WGS) entry which is preliminary data.</text>
</comment>
<dbReference type="InterPro" id="IPR016166">
    <property type="entry name" value="FAD-bd_PCMH"/>
</dbReference>
<dbReference type="SUPFAM" id="SSF55103">
    <property type="entry name" value="FAD-linked oxidases, C-terminal domain"/>
    <property type="match status" value="1"/>
</dbReference>
<dbReference type="Proteomes" id="UP001597417">
    <property type="component" value="Unassembled WGS sequence"/>
</dbReference>
<dbReference type="InterPro" id="IPR004113">
    <property type="entry name" value="FAD-bd_oxidored_4_C"/>
</dbReference>
<dbReference type="Gene3D" id="3.30.465.10">
    <property type="match status" value="1"/>
</dbReference>
<dbReference type="RefSeq" id="WP_378269226.1">
    <property type="nucleotide sequence ID" value="NZ_JBHUKR010000021.1"/>
</dbReference>
<name>A0ABW5G1T9_9PSEU</name>
<accession>A0ABW5G1T9</accession>
<dbReference type="InterPro" id="IPR036318">
    <property type="entry name" value="FAD-bd_PCMH-like_sf"/>
</dbReference>
<dbReference type="Pfam" id="PF02913">
    <property type="entry name" value="FAD-oxidase_C"/>
    <property type="match status" value="1"/>
</dbReference>
<comment type="cofactor">
    <cofactor evidence="1">
        <name>FAD</name>
        <dbReference type="ChEBI" id="CHEBI:57692"/>
    </cofactor>
</comment>
<dbReference type="InterPro" id="IPR016164">
    <property type="entry name" value="FAD-linked_Oxase-like_C"/>
</dbReference>
<protein>
    <submittedName>
        <fullName evidence="6">FAD-linked oxidase C-terminal domain-containing protein</fullName>
    </submittedName>
</protein>
<dbReference type="Gene3D" id="3.30.70.2740">
    <property type="match status" value="1"/>
</dbReference>
<dbReference type="PANTHER" id="PTHR42934:SF1">
    <property type="entry name" value="GLYCOLATE OXIDASE SUBUNIT GLCD"/>
    <property type="match status" value="1"/>
</dbReference>
<reference evidence="7" key="1">
    <citation type="journal article" date="2019" name="Int. J. Syst. Evol. Microbiol.">
        <title>The Global Catalogue of Microorganisms (GCM) 10K type strain sequencing project: providing services to taxonomists for standard genome sequencing and annotation.</title>
        <authorList>
            <consortium name="The Broad Institute Genomics Platform"/>
            <consortium name="The Broad Institute Genome Sequencing Center for Infectious Disease"/>
            <person name="Wu L."/>
            <person name="Ma J."/>
        </authorList>
    </citation>
    <scope>NUCLEOTIDE SEQUENCE [LARGE SCALE GENOMIC DNA]</scope>
    <source>
        <strain evidence="7">CGMCC 4.7645</strain>
    </source>
</reference>
<keyword evidence="4" id="KW-0560">Oxidoreductase</keyword>
<keyword evidence="7" id="KW-1185">Reference proteome</keyword>
<dbReference type="InterPro" id="IPR051914">
    <property type="entry name" value="FAD-linked_OxidoTrans_Type4"/>
</dbReference>
<dbReference type="InterPro" id="IPR016171">
    <property type="entry name" value="Vanillyl_alc_oxidase_C-sub2"/>
</dbReference>
<dbReference type="PANTHER" id="PTHR42934">
    <property type="entry name" value="GLYCOLATE OXIDASE SUBUNIT GLCD"/>
    <property type="match status" value="1"/>
</dbReference>
<evidence type="ECO:0000256" key="3">
    <source>
        <dbReference type="ARBA" id="ARBA00022827"/>
    </source>
</evidence>
<feature type="domain" description="FAD-binding PCMH-type" evidence="5">
    <location>
        <begin position="57"/>
        <end position="235"/>
    </location>
</feature>
<sequence length="505" mass="53086">MRAHEVPDAGPEQRTTVRPKAVIAALAGRLRAELGPDAVIDDHQRLRTYECDGLAHYKVIPALVVLPSEAGGLVAAVRACAEAGVPFVARGSGTGLSGGALPHAEGVLIVTSRLREILEIDRENQRAVVRPGAINLDLTRAATPHGYYYAPDPSSQQVCSIGGNVAENSGGAHCLKYGFTTNHVTGIEFVSPDGETVRLGGKAPDATGYDLLGAFVGSEGTLGIATEVTVRLVRLPESVRTLLAAFPGTDDAGAATSAIIGAGVVPAAMEMMDALAIEAAEAAVRCDYPAGAGAVLIVELDGPEVEVEEQFGQVERYCREHGAFEVRIAADDAERALFWKGRKSAFAAVGRISPDYIVQDGVIPRTALSEVLDRIAELSRRTGVRVANVFHAGDGNLHPLVLFDDDVPGQAERAEEVSGAILDLCVEYGGSITGEHGVGSDKAKHMPSMFTETDLDTMQLVRCAFDPEGLANPGKVFPTPRLCGEVPGRHKGAHPLQEAGIAEVF</sequence>